<organism evidence="2 3">
    <name type="scientific">Nocardia alba</name>
    <dbReference type="NCBI Taxonomy" id="225051"/>
    <lineage>
        <taxon>Bacteria</taxon>
        <taxon>Bacillati</taxon>
        <taxon>Actinomycetota</taxon>
        <taxon>Actinomycetes</taxon>
        <taxon>Mycobacteriales</taxon>
        <taxon>Nocardiaceae</taxon>
        <taxon>Nocardia</taxon>
    </lineage>
</organism>
<dbReference type="EMBL" id="SMFR01000003">
    <property type="protein sequence ID" value="TCJ95527.1"/>
    <property type="molecule type" value="Genomic_DNA"/>
</dbReference>
<evidence type="ECO:0000313" key="3">
    <source>
        <dbReference type="Proteomes" id="UP000294856"/>
    </source>
</evidence>
<comment type="caution">
    <text evidence="2">The sequence shown here is derived from an EMBL/GenBank/DDBJ whole genome shotgun (WGS) entry which is preliminary data.</text>
</comment>
<name>A0A4R1FL67_9NOCA</name>
<dbReference type="AlphaFoldDB" id="A0A4R1FL67"/>
<keyword evidence="1" id="KW-0812">Transmembrane</keyword>
<keyword evidence="1" id="KW-1133">Transmembrane helix</keyword>
<dbReference type="InterPro" id="IPR025341">
    <property type="entry name" value="DUF4247"/>
</dbReference>
<sequence length="168" mass="17880">MGRVSHQRITDSPAAHRVRGVASMNRTRWIIASLVAVVAVVVTVVVVVVVTRDEDPREFVAEKYQRAQQLDQANNGLAFLATAAPAAVAATIAKATDPRGKRNTGDNHYLRFDHDLVAVSPHAGGSLILVDNYANGTRRHHTHISGYGWTSGSAAGDYRGGGSDNGGK</sequence>
<evidence type="ECO:0000256" key="1">
    <source>
        <dbReference type="SAM" id="Phobius"/>
    </source>
</evidence>
<keyword evidence="3" id="KW-1185">Reference proteome</keyword>
<feature type="transmembrane region" description="Helical" evidence="1">
    <location>
        <begin position="29"/>
        <end position="50"/>
    </location>
</feature>
<proteinExistence type="predicted"/>
<dbReference type="STRING" id="1210063.GCA_001612665_04088"/>
<evidence type="ECO:0000313" key="2">
    <source>
        <dbReference type="EMBL" id="TCJ95527.1"/>
    </source>
</evidence>
<gene>
    <name evidence="2" type="ORF">DFR71_4442</name>
</gene>
<dbReference type="Proteomes" id="UP000294856">
    <property type="component" value="Unassembled WGS sequence"/>
</dbReference>
<keyword evidence="1" id="KW-0472">Membrane</keyword>
<dbReference type="Pfam" id="PF14042">
    <property type="entry name" value="DUF4247"/>
    <property type="match status" value="1"/>
</dbReference>
<protein>
    <submittedName>
        <fullName evidence="2">Uncharacterized protein DUF4247</fullName>
    </submittedName>
</protein>
<reference evidence="2 3" key="1">
    <citation type="submission" date="2019-03" db="EMBL/GenBank/DDBJ databases">
        <title>Genomic Encyclopedia of Type Strains, Phase IV (KMG-IV): sequencing the most valuable type-strain genomes for metagenomic binning, comparative biology and taxonomic classification.</title>
        <authorList>
            <person name="Goeker M."/>
        </authorList>
    </citation>
    <scope>NUCLEOTIDE SEQUENCE [LARGE SCALE GENOMIC DNA]</scope>
    <source>
        <strain evidence="2 3">DSM 44684</strain>
    </source>
</reference>
<accession>A0A4R1FL67</accession>